<reference evidence="2 3" key="1">
    <citation type="submission" date="2019-05" db="EMBL/GenBank/DDBJ databases">
        <title>Emergence of the Ug99 lineage of the wheat stem rust pathogen through somatic hybridization.</title>
        <authorList>
            <person name="Li F."/>
            <person name="Upadhyaya N.M."/>
            <person name="Sperschneider J."/>
            <person name="Matny O."/>
            <person name="Nguyen-Phuc H."/>
            <person name="Mago R."/>
            <person name="Raley C."/>
            <person name="Miller M.E."/>
            <person name="Silverstein K.A.T."/>
            <person name="Henningsen E."/>
            <person name="Hirsch C.D."/>
            <person name="Visser B."/>
            <person name="Pretorius Z.A."/>
            <person name="Steffenson B.J."/>
            <person name="Schwessinger B."/>
            <person name="Dodds P.N."/>
            <person name="Figueroa M."/>
        </authorList>
    </citation>
    <scope>NUCLEOTIDE SEQUENCE [LARGE SCALE GENOMIC DNA]</scope>
    <source>
        <strain evidence="2">21-0</strain>
    </source>
</reference>
<accession>A0A5B0QAY3</accession>
<name>A0A5B0QAY3_PUCGR</name>
<dbReference type="Proteomes" id="UP000324748">
    <property type="component" value="Unassembled WGS sequence"/>
</dbReference>
<keyword evidence="3" id="KW-1185">Reference proteome</keyword>
<gene>
    <name evidence="2" type="ORF">PGT21_020010</name>
</gene>
<sequence>MSLMLNCSWKPRYPFPGLPPFFGPPVTGLSQPLDILQDIHSGPVAYPPNCTPISPISSSRSSTRLSASNPVFLMIFSAIFSMIDSSNFILDYSLYPRLLANLLVPSIDLRDHLPDSFLDNNLDDLFDDGVLNFPRPGSAHTKLCTVSTVLKNPILYPRYSLLRFTHIRAKSITGINSPRFNPPEFGRLRARFIGRFRENYPPRLFSSSLNLPALTCFIADQPILALLLRFTKSWPQSASLPKKARQLKKLVTSPWNYSGYPSSPSSIDHQRNSSR</sequence>
<feature type="compositionally biased region" description="Polar residues" evidence="1">
    <location>
        <begin position="254"/>
        <end position="267"/>
    </location>
</feature>
<protein>
    <submittedName>
        <fullName evidence="2">Uncharacterized protein</fullName>
    </submittedName>
</protein>
<dbReference type="EMBL" id="VSWC01000027">
    <property type="protein sequence ID" value="KAA1110388.1"/>
    <property type="molecule type" value="Genomic_DNA"/>
</dbReference>
<comment type="caution">
    <text evidence="2">The sequence shown here is derived from an EMBL/GenBank/DDBJ whole genome shotgun (WGS) entry which is preliminary data.</text>
</comment>
<evidence type="ECO:0000256" key="1">
    <source>
        <dbReference type="SAM" id="MobiDB-lite"/>
    </source>
</evidence>
<dbReference type="AlphaFoldDB" id="A0A5B0QAY3"/>
<feature type="region of interest" description="Disordered" evidence="1">
    <location>
        <begin position="254"/>
        <end position="275"/>
    </location>
</feature>
<evidence type="ECO:0000313" key="3">
    <source>
        <dbReference type="Proteomes" id="UP000324748"/>
    </source>
</evidence>
<organism evidence="2 3">
    <name type="scientific">Puccinia graminis f. sp. tritici</name>
    <dbReference type="NCBI Taxonomy" id="56615"/>
    <lineage>
        <taxon>Eukaryota</taxon>
        <taxon>Fungi</taxon>
        <taxon>Dikarya</taxon>
        <taxon>Basidiomycota</taxon>
        <taxon>Pucciniomycotina</taxon>
        <taxon>Pucciniomycetes</taxon>
        <taxon>Pucciniales</taxon>
        <taxon>Pucciniaceae</taxon>
        <taxon>Puccinia</taxon>
    </lineage>
</organism>
<evidence type="ECO:0000313" key="2">
    <source>
        <dbReference type="EMBL" id="KAA1110388.1"/>
    </source>
</evidence>
<proteinExistence type="predicted"/>